<sequence>MPERTYRHVDTTRTHTIGSVEQFLRGTGGDSSRMSSSYSPTSTNSPSSPYFERLKQHDPEDDHGLYQKKSVLTKVKEKARKLRNSLSKRRLDENFTPSWGVSLDDDHDEEEEVDAEYLGAPMYESELAPEGYKENARQHPRANPVISEKHVLHNTVKLGVEHDREKPRVMNATTTPNMSQVYGGGKTIIHMILPHFAVGQEENCGRILQAN</sequence>
<evidence type="ECO:0000313" key="3">
    <source>
        <dbReference type="EMBL" id="KYP58514.1"/>
    </source>
</evidence>
<dbReference type="PANTHER" id="PTHR33836">
    <property type="entry name" value="LOW-TEMPERATURE-INDUCED 65 KDA PROTEIN-RELATED"/>
    <property type="match status" value="1"/>
</dbReference>
<accession>A0A151SUN6</accession>
<feature type="compositionally biased region" description="Low complexity" evidence="1">
    <location>
        <begin position="30"/>
        <end position="49"/>
    </location>
</feature>
<dbReference type="InterPro" id="IPR056605">
    <property type="entry name" value="LTI65_LTI78_N"/>
</dbReference>
<proteinExistence type="predicted"/>
<dbReference type="EMBL" id="CM003612">
    <property type="protein sequence ID" value="KYP58514.1"/>
    <property type="molecule type" value="Genomic_DNA"/>
</dbReference>
<dbReference type="Gramene" id="C.cajan_13511.t">
    <property type="protein sequence ID" value="C.cajan_13511.t"/>
    <property type="gene ID" value="C.cajan_13511"/>
</dbReference>
<organism evidence="3 4">
    <name type="scientific">Cajanus cajan</name>
    <name type="common">Pigeon pea</name>
    <name type="synonym">Cajanus indicus</name>
    <dbReference type="NCBI Taxonomy" id="3821"/>
    <lineage>
        <taxon>Eukaryota</taxon>
        <taxon>Viridiplantae</taxon>
        <taxon>Streptophyta</taxon>
        <taxon>Embryophyta</taxon>
        <taxon>Tracheophyta</taxon>
        <taxon>Spermatophyta</taxon>
        <taxon>Magnoliopsida</taxon>
        <taxon>eudicotyledons</taxon>
        <taxon>Gunneridae</taxon>
        <taxon>Pentapetalae</taxon>
        <taxon>rosids</taxon>
        <taxon>fabids</taxon>
        <taxon>Fabales</taxon>
        <taxon>Fabaceae</taxon>
        <taxon>Papilionoideae</taxon>
        <taxon>50 kb inversion clade</taxon>
        <taxon>NPAAA clade</taxon>
        <taxon>indigoferoid/millettioid clade</taxon>
        <taxon>Phaseoleae</taxon>
        <taxon>Cajanus</taxon>
    </lineage>
</organism>
<dbReference type="PANTHER" id="PTHR33836:SF7">
    <property type="entry name" value="LOW-TEMPERATURE-INDUCED PROTEIN"/>
    <property type="match status" value="1"/>
</dbReference>
<keyword evidence="4" id="KW-1185">Reference proteome</keyword>
<dbReference type="Proteomes" id="UP000075243">
    <property type="component" value="Chromosome 10"/>
</dbReference>
<name>A0A151SUN6_CAJCA</name>
<dbReference type="Pfam" id="PF23403">
    <property type="entry name" value="LTI65_LTI78_N"/>
    <property type="match status" value="1"/>
</dbReference>
<reference evidence="3 4" key="1">
    <citation type="journal article" date="2012" name="Nat. Biotechnol.">
        <title>Draft genome sequence of pigeonpea (Cajanus cajan), an orphan legume crop of resource-poor farmers.</title>
        <authorList>
            <person name="Varshney R.K."/>
            <person name="Chen W."/>
            <person name="Li Y."/>
            <person name="Bharti A.K."/>
            <person name="Saxena R.K."/>
            <person name="Schlueter J.A."/>
            <person name="Donoghue M.T."/>
            <person name="Azam S."/>
            <person name="Fan G."/>
            <person name="Whaley A.M."/>
            <person name="Farmer A.D."/>
            <person name="Sheridan J."/>
            <person name="Iwata A."/>
            <person name="Tuteja R."/>
            <person name="Penmetsa R.V."/>
            <person name="Wu W."/>
            <person name="Upadhyaya H.D."/>
            <person name="Yang S.P."/>
            <person name="Shah T."/>
            <person name="Saxena K.B."/>
            <person name="Michael T."/>
            <person name="McCombie W.R."/>
            <person name="Yang B."/>
            <person name="Zhang G."/>
            <person name="Yang H."/>
            <person name="Wang J."/>
            <person name="Spillane C."/>
            <person name="Cook D.R."/>
            <person name="May G.D."/>
            <person name="Xu X."/>
            <person name="Jackson S.A."/>
        </authorList>
    </citation>
    <scope>NUCLEOTIDE SEQUENCE [LARGE SCALE GENOMIC DNA]</scope>
    <source>
        <strain evidence="4">cv. Asha</strain>
    </source>
</reference>
<feature type="compositionally biased region" description="Basic and acidic residues" evidence="1">
    <location>
        <begin position="52"/>
        <end position="65"/>
    </location>
</feature>
<feature type="domain" description="LTI65/LTI78 N-terminal" evidence="2">
    <location>
        <begin position="67"/>
        <end position="126"/>
    </location>
</feature>
<evidence type="ECO:0000313" key="4">
    <source>
        <dbReference type="Proteomes" id="UP000075243"/>
    </source>
</evidence>
<protein>
    <recommendedName>
        <fullName evidence="2">LTI65/LTI78 N-terminal domain-containing protein</fullName>
    </recommendedName>
</protein>
<dbReference type="GO" id="GO:0009737">
    <property type="term" value="P:response to abscisic acid"/>
    <property type="evidence" value="ECO:0007669"/>
    <property type="project" value="InterPro"/>
</dbReference>
<evidence type="ECO:0000259" key="2">
    <source>
        <dbReference type="Pfam" id="PF23403"/>
    </source>
</evidence>
<feature type="region of interest" description="Disordered" evidence="1">
    <location>
        <begin position="19"/>
        <end position="66"/>
    </location>
</feature>
<dbReference type="InterPro" id="IPR037491">
    <property type="entry name" value="LTI78/LTI65"/>
</dbReference>
<dbReference type="AlphaFoldDB" id="A0A151SUN6"/>
<evidence type="ECO:0000256" key="1">
    <source>
        <dbReference type="SAM" id="MobiDB-lite"/>
    </source>
</evidence>
<gene>
    <name evidence="3" type="ORF">KK1_013924</name>
</gene>